<dbReference type="Proteomes" id="UP001209535">
    <property type="component" value="Unassembled WGS sequence"/>
</dbReference>
<dbReference type="EMBL" id="JAOVQO010000016">
    <property type="protein sequence ID" value="MCU9849606.1"/>
    <property type="molecule type" value="Genomic_DNA"/>
</dbReference>
<reference evidence="1 2" key="1">
    <citation type="submission" date="2022-10" db="EMBL/GenBank/DDBJ databases">
        <title>Defluviimonas sp. nov., isolated from ocean surface sediments.</title>
        <authorList>
            <person name="He W."/>
            <person name="Wang L."/>
            <person name="Zhang D.-F."/>
        </authorList>
    </citation>
    <scope>NUCLEOTIDE SEQUENCE [LARGE SCALE GENOMIC DNA]</scope>
    <source>
        <strain evidence="1 2">WL0024</strain>
    </source>
</reference>
<keyword evidence="2" id="KW-1185">Reference proteome</keyword>
<protein>
    <submittedName>
        <fullName evidence="1">Uncharacterized protein</fullName>
    </submittedName>
</protein>
<evidence type="ECO:0000313" key="1">
    <source>
        <dbReference type="EMBL" id="MCU9849606.1"/>
    </source>
</evidence>
<gene>
    <name evidence="1" type="ORF">OEZ60_16520</name>
</gene>
<name>A0ABT2X6M8_9RHOB</name>
<evidence type="ECO:0000313" key="2">
    <source>
        <dbReference type="Proteomes" id="UP001209535"/>
    </source>
</evidence>
<sequence length="96" mass="10418">MKLAYMCPFVDISENDDEIIVVIVAVSPVFNPSSRGPTQMTDLTVKARIGRANALSILATARCSGASETRHRTWGRHISVSFVSIRSRVSGAIILT</sequence>
<proteinExistence type="predicted"/>
<comment type="caution">
    <text evidence="1">The sequence shown here is derived from an EMBL/GenBank/DDBJ whole genome shotgun (WGS) entry which is preliminary data.</text>
</comment>
<organism evidence="1 2">
    <name type="scientific">Albidovulum salinarum</name>
    <dbReference type="NCBI Taxonomy" id="2984153"/>
    <lineage>
        <taxon>Bacteria</taxon>
        <taxon>Pseudomonadati</taxon>
        <taxon>Pseudomonadota</taxon>
        <taxon>Alphaproteobacteria</taxon>
        <taxon>Rhodobacterales</taxon>
        <taxon>Paracoccaceae</taxon>
        <taxon>Albidovulum</taxon>
    </lineage>
</organism>
<accession>A0ABT2X6M8</accession>
<dbReference type="RefSeq" id="WP_263338516.1">
    <property type="nucleotide sequence ID" value="NZ_JAOVQO010000016.1"/>
</dbReference>